<dbReference type="OrthoDB" id="7328575at2"/>
<evidence type="ECO:0000259" key="6">
    <source>
        <dbReference type="Pfam" id="PF00441"/>
    </source>
</evidence>
<organism evidence="8 9">
    <name type="scientific">Sphingopyxis indica</name>
    <dbReference type="NCBI Taxonomy" id="436663"/>
    <lineage>
        <taxon>Bacteria</taxon>
        <taxon>Pseudomonadati</taxon>
        <taxon>Pseudomonadota</taxon>
        <taxon>Alphaproteobacteria</taxon>
        <taxon>Sphingomonadales</taxon>
        <taxon>Sphingomonadaceae</taxon>
        <taxon>Sphingopyxis</taxon>
    </lineage>
</organism>
<dbReference type="InterPro" id="IPR013786">
    <property type="entry name" value="AcylCoA_DH/ox_N"/>
</dbReference>
<accession>A0A239E1M6</accession>
<evidence type="ECO:0000256" key="3">
    <source>
        <dbReference type="ARBA" id="ARBA00022630"/>
    </source>
</evidence>
<dbReference type="GO" id="GO:0003995">
    <property type="term" value="F:acyl-CoA dehydrogenase activity"/>
    <property type="evidence" value="ECO:0007669"/>
    <property type="project" value="TreeGrafter"/>
</dbReference>
<evidence type="ECO:0000259" key="7">
    <source>
        <dbReference type="Pfam" id="PF02771"/>
    </source>
</evidence>
<evidence type="ECO:0000256" key="1">
    <source>
        <dbReference type="ARBA" id="ARBA00001974"/>
    </source>
</evidence>
<proteinExistence type="inferred from homology"/>
<keyword evidence="9" id="KW-1185">Reference proteome</keyword>
<dbReference type="InterPro" id="IPR009075">
    <property type="entry name" value="AcylCo_DH/oxidase_C"/>
</dbReference>
<evidence type="ECO:0000256" key="5">
    <source>
        <dbReference type="ARBA" id="ARBA00023002"/>
    </source>
</evidence>
<reference evidence="8 9" key="1">
    <citation type="submission" date="2017-06" db="EMBL/GenBank/DDBJ databases">
        <authorList>
            <person name="Kim H.J."/>
            <person name="Triplett B.A."/>
        </authorList>
    </citation>
    <scope>NUCLEOTIDE SEQUENCE [LARGE SCALE GENOMIC DNA]</scope>
    <source>
        <strain evidence="8 9">DS15</strain>
    </source>
</reference>
<dbReference type="Proteomes" id="UP000198339">
    <property type="component" value="Unassembled WGS sequence"/>
</dbReference>
<dbReference type="InterPro" id="IPR037069">
    <property type="entry name" value="AcylCoA_DH/ox_N_sf"/>
</dbReference>
<dbReference type="SUPFAM" id="SSF47203">
    <property type="entry name" value="Acyl-CoA dehydrogenase C-terminal domain-like"/>
    <property type="match status" value="1"/>
</dbReference>
<feature type="domain" description="Acyl-CoA dehydrogenase/oxidase C-terminal" evidence="6">
    <location>
        <begin position="218"/>
        <end position="348"/>
    </location>
</feature>
<evidence type="ECO:0000313" key="8">
    <source>
        <dbReference type="EMBL" id="SNS38630.1"/>
    </source>
</evidence>
<dbReference type="PANTHER" id="PTHR43884">
    <property type="entry name" value="ACYL-COA DEHYDROGENASE"/>
    <property type="match status" value="1"/>
</dbReference>
<evidence type="ECO:0000256" key="4">
    <source>
        <dbReference type="ARBA" id="ARBA00022827"/>
    </source>
</evidence>
<dbReference type="GO" id="GO:0050660">
    <property type="term" value="F:flavin adenine dinucleotide binding"/>
    <property type="evidence" value="ECO:0007669"/>
    <property type="project" value="InterPro"/>
</dbReference>
<keyword evidence="3" id="KW-0285">Flavoprotein</keyword>
<dbReference type="PANTHER" id="PTHR43884:SF20">
    <property type="entry name" value="ACYL-COA DEHYDROGENASE FADE28"/>
    <property type="match status" value="1"/>
</dbReference>
<dbReference type="Gene3D" id="1.20.140.10">
    <property type="entry name" value="Butyryl-CoA Dehydrogenase, subunit A, domain 3"/>
    <property type="match status" value="1"/>
</dbReference>
<dbReference type="InterPro" id="IPR036250">
    <property type="entry name" value="AcylCo_DH-like_C"/>
</dbReference>
<dbReference type="Gene3D" id="1.10.540.10">
    <property type="entry name" value="Acyl-CoA dehydrogenase/oxidase, N-terminal domain"/>
    <property type="match status" value="1"/>
</dbReference>
<dbReference type="Pfam" id="PF00441">
    <property type="entry name" value="Acyl-CoA_dh_1"/>
    <property type="match status" value="1"/>
</dbReference>
<comment type="cofactor">
    <cofactor evidence="1">
        <name>FAD</name>
        <dbReference type="ChEBI" id="CHEBI:57692"/>
    </cofactor>
</comment>
<sequence length="364" mass="38101">MSILYDEGQDAIATESRRVLEARVNKDELLPLLETTGEYHHGFWTTAKEQGWTALALPETYGGLALGLVELGLIAHQAGRSLSGAPFLTSSFGAAKAIELYGTDAQKGRWLPGLASGEIIGAVAFAHGADALPLHPPVAFDGARLDGTAIGVTGGLAADIAVVFAEHGGAPVLALAELGPVERVAVPSFDNSRCIADLHFAAAPAEALVAGNLARDAALHILALQAVITAHEQTGGAEALMEIARDYAVTRKAFGQPIGAFQSIKHRIAELYGLVELARANCIHAAAREGQDDFVTAAAAARLSATDAYDSAARDCVQIHGGIGVTWEIGLHLHMRRARSLAIEQGSSLFWEDVLVDRLSGEAA</sequence>
<name>A0A239E1M6_9SPHN</name>
<dbReference type="Pfam" id="PF02771">
    <property type="entry name" value="Acyl-CoA_dh_N"/>
    <property type="match status" value="1"/>
</dbReference>
<dbReference type="AlphaFoldDB" id="A0A239E1M6"/>
<protein>
    <submittedName>
        <fullName evidence="8">Acyl-CoA dehydrogenase</fullName>
    </submittedName>
</protein>
<dbReference type="RefSeq" id="WP_089214418.1">
    <property type="nucleotide sequence ID" value="NZ_FZPA01000001.1"/>
</dbReference>
<keyword evidence="5" id="KW-0560">Oxidoreductase</keyword>
<evidence type="ECO:0000256" key="2">
    <source>
        <dbReference type="ARBA" id="ARBA00009347"/>
    </source>
</evidence>
<dbReference type="InterPro" id="IPR009100">
    <property type="entry name" value="AcylCoA_DH/oxidase_NM_dom_sf"/>
</dbReference>
<dbReference type="EMBL" id="FZPA01000001">
    <property type="protein sequence ID" value="SNS38630.1"/>
    <property type="molecule type" value="Genomic_DNA"/>
</dbReference>
<evidence type="ECO:0000313" key="9">
    <source>
        <dbReference type="Proteomes" id="UP000198339"/>
    </source>
</evidence>
<gene>
    <name evidence="8" type="ORF">SAMN06295955_101556</name>
</gene>
<feature type="domain" description="Acyl-CoA dehydrogenase/oxidase N-terminal" evidence="7">
    <location>
        <begin position="7"/>
        <end position="118"/>
    </location>
</feature>
<comment type="similarity">
    <text evidence="2">Belongs to the acyl-CoA dehydrogenase family.</text>
</comment>
<dbReference type="SUPFAM" id="SSF56645">
    <property type="entry name" value="Acyl-CoA dehydrogenase NM domain-like"/>
    <property type="match status" value="1"/>
</dbReference>
<keyword evidence="4" id="KW-0274">FAD</keyword>